<dbReference type="PANTHER" id="PTHR33119:SF1">
    <property type="entry name" value="FE2OG DIOXYGENASE DOMAIN-CONTAINING PROTEIN"/>
    <property type="match status" value="1"/>
</dbReference>
<sequence length="703" mass="80656">MDQSTAAKVHQYLGINLPLRHVEQQVKYHIGVPNDYDTYCNIMPVRELFMMVTMDRLCDKLDWHEKVFDDRIVARWRKEALAQPQDPLYDQILSTHLGTGWGASERDRLPLPVRSRFISEEVFDYCIAELRCKATFFKETGLVYTLDTDGTTVVKSDTLVPPHVQDSLKAAFDKLQADQSTEPDWHPGTNEMVQNLVHPSMYPFVYPGRSNFIQEEVVGIADAIDKWAGKGEPQEPNSPVVDPMSTDFPQEYWSEEYQWLPANLEIQENGTVKLASYINNLHPKKYPGIYSTIEKLIGIAIPAWDHALGGQVIVSETNDDCGSRFDLPESTYDEDPFWEPFNAGVLKRYEKQHGKLDLDALEDQIEDEYENLCDELDWDEENEPAHELGVKNQAILNIKWKHIRDPILTEPKEFKPLVYKSKENLLENFADSGLQVIVKMASIELTPEKPDFPVGGWHIEGQMNEHIVATALYYLDSENVTPSHLQFRMQTSEEQDDLMDRAGQDQFHIYERLYGTSLKDSSGLALQYYGDVETREGRLLAFPNSRQHRVSPFSLKDPTKPGHRRFIALWLVDPMLRIVSTANVPPQQMDWWGEAVFGDKESFAAAKTKGEMPPEVMQIMVEQGVTGRLGLALDKLDDLVASSTERLPAEIMDMVRSLKPTEGLMSVEEAREHREKLMEERSRADQLSQEKWTETSLWNFCEH</sequence>
<organism evidence="3 4">
    <name type="scientific">Bombardia bombarda</name>
    <dbReference type="NCBI Taxonomy" id="252184"/>
    <lineage>
        <taxon>Eukaryota</taxon>
        <taxon>Fungi</taxon>
        <taxon>Dikarya</taxon>
        <taxon>Ascomycota</taxon>
        <taxon>Pezizomycotina</taxon>
        <taxon>Sordariomycetes</taxon>
        <taxon>Sordariomycetidae</taxon>
        <taxon>Sordariales</taxon>
        <taxon>Lasiosphaeriaceae</taxon>
        <taxon>Bombardia</taxon>
    </lineage>
</organism>
<dbReference type="PANTHER" id="PTHR33119">
    <property type="entry name" value="IFI3P"/>
    <property type="match status" value="1"/>
</dbReference>
<dbReference type="Pfam" id="PF14033">
    <property type="entry name" value="DUF4246"/>
    <property type="match status" value="1"/>
</dbReference>
<dbReference type="InterPro" id="IPR049207">
    <property type="entry name" value="DUF4246_N"/>
</dbReference>
<feature type="domain" description="DUF4246" evidence="2">
    <location>
        <begin position="14"/>
        <end position="79"/>
    </location>
</feature>
<name>A0AA40CH87_9PEZI</name>
<evidence type="ECO:0000259" key="2">
    <source>
        <dbReference type="Pfam" id="PF21666"/>
    </source>
</evidence>
<evidence type="ECO:0000313" key="3">
    <source>
        <dbReference type="EMBL" id="KAK0637448.1"/>
    </source>
</evidence>
<feature type="domain" description="DUF4246" evidence="1">
    <location>
        <begin position="121"/>
        <end position="594"/>
    </location>
</feature>
<reference evidence="3" key="1">
    <citation type="submission" date="2023-06" db="EMBL/GenBank/DDBJ databases">
        <title>Genome-scale phylogeny and comparative genomics of the fungal order Sordariales.</title>
        <authorList>
            <consortium name="Lawrence Berkeley National Laboratory"/>
            <person name="Hensen N."/>
            <person name="Bonometti L."/>
            <person name="Westerberg I."/>
            <person name="Brannstrom I.O."/>
            <person name="Guillou S."/>
            <person name="Cros-Aarteil S."/>
            <person name="Calhoun S."/>
            <person name="Haridas S."/>
            <person name="Kuo A."/>
            <person name="Mondo S."/>
            <person name="Pangilinan J."/>
            <person name="Riley R."/>
            <person name="LaButti K."/>
            <person name="Andreopoulos B."/>
            <person name="Lipzen A."/>
            <person name="Chen C."/>
            <person name="Yanf M."/>
            <person name="Daum C."/>
            <person name="Ng V."/>
            <person name="Clum A."/>
            <person name="Steindorff A."/>
            <person name="Ohm R."/>
            <person name="Martin F."/>
            <person name="Silar P."/>
            <person name="Natvig D."/>
            <person name="Lalanne C."/>
            <person name="Gautier V."/>
            <person name="Ament-velasquez S.L."/>
            <person name="Kruys A."/>
            <person name="Hutchinson M.I."/>
            <person name="Powell A.J."/>
            <person name="Barry K."/>
            <person name="Miller A.N."/>
            <person name="Grigoriev I.V."/>
            <person name="Debuchy R."/>
            <person name="Gladieux P."/>
            <person name="Thoren M.H."/>
            <person name="Johannesson H."/>
        </authorList>
    </citation>
    <scope>NUCLEOTIDE SEQUENCE</scope>
    <source>
        <strain evidence="3">SMH3391-2</strain>
    </source>
</reference>
<protein>
    <submittedName>
        <fullName evidence="3">Uncharacterized protein</fullName>
    </submittedName>
</protein>
<proteinExistence type="predicted"/>
<dbReference type="AlphaFoldDB" id="A0AA40CH87"/>
<accession>A0AA40CH87</accession>
<dbReference type="Pfam" id="PF21666">
    <property type="entry name" value="DUF4246_N"/>
    <property type="match status" value="1"/>
</dbReference>
<evidence type="ECO:0000259" key="1">
    <source>
        <dbReference type="Pfam" id="PF14033"/>
    </source>
</evidence>
<comment type="caution">
    <text evidence="3">The sequence shown here is derived from an EMBL/GenBank/DDBJ whole genome shotgun (WGS) entry which is preliminary data.</text>
</comment>
<dbReference type="InterPro" id="IPR049192">
    <property type="entry name" value="DUF4246_C"/>
</dbReference>
<keyword evidence="4" id="KW-1185">Reference proteome</keyword>
<evidence type="ECO:0000313" key="4">
    <source>
        <dbReference type="Proteomes" id="UP001174934"/>
    </source>
</evidence>
<dbReference type="InterPro" id="IPR025340">
    <property type="entry name" value="DUF4246"/>
</dbReference>
<dbReference type="EMBL" id="JAULSR010000001">
    <property type="protein sequence ID" value="KAK0637448.1"/>
    <property type="molecule type" value="Genomic_DNA"/>
</dbReference>
<gene>
    <name evidence="3" type="ORF">B0T17DRAFT_480833</name>
</gene>
<dbReference type="Proteomes" id="UP001174934">
    <property type="component" value="Unassembled WGS sequence"/>
</dbReference>